<gene>
    <name evidence="3" type="ORF">M407DRAFT_27700</name>
</gene>
<dbReference type="PANTHER" id="PTHR45662">
    <property type="entry name" value="PHOSPHATIDYLINOSITIDE PHOSPHATASE SAC1"/>
    <property type="match status" value="1"/>
</dbReference>
<keyword evidence="1" id="KW-1133">Transmembrane helix</keyword>
<dbReference type="InterPro" id="IPR002013">
    <property type="entry name" value="SAC_dom"/>
</dbReference>
<protein>
    <recommendedName>
        <fullName evidence="2">SAC domain-containing protein</fullName>
    </recommendedName>
</protein>
<feature type="transmembrane region" description="Helical" evidence="1">
    <location>
        <begin position="567"/>
        <end position="585"/>
    </location>
</feature>
<dbReference type="EMBL" id="KN823100">
    <property type="protein sequence ID" value="KIO22828.1"/>
    <property type="molecule type" value="Genomic_DNA"/>
</dbReference>
<dbReference type="GO" id="GO:0046856">
    <property type="term" value="P:phosphatidylinositol dephosphorylation"/>
    <property type="evidence" value="ECO:0007669"/>
    <property type="project" value="TreeGrafter"/>
</dbReference>
<organism evidence="3 4">
    <name type="scientific">Tulasnella calospora MUT 4182</name>
    <dbReference type="NCBI Taxonomy" id="1051891"/>
    <lineage>
        <taxon>Eukaryota</taxon>
        <taxon>Fungi</taxon>
        <taxon>Dikarya</taxon>
        <taxon>Basidiomycota</taxon>
        <taxon>Agaricomycotina</taxon>
        <taxon>Agaricomycetes</taxon>
        <taxon>Cantharellales</taxon>
        <taxon>Tulasnellaceae</taxon>
        <taxon>Tulasnella</taxon>
    </lineage>
</organism>
<accession>A0A0C3KND3</accession>
<dbReference type="Pfam" id="PF02383">
    <property type="entry name" value="Syja_N"/>
    <property type="match status" value="1"/>
</dbReference>
<dbReference type="STRING" id="1051891.A0A0C3KND3"/>
<dbReference type="HOGENOM" id="CLU_003016_7_4_1"/>
<dbReference type="PANTHER" id="PTHR45662:SF2">
    <property type="entry name" value="PHOSPHATIDYLINOSITOL-3-PHOSPHATASE SAC1"/>
    <property type="match status" value="1"/>
</dbReference>
<reference evidence="3 4" key="1">
    <citation type="submission" date="2014-04" db="EMBL/GenBank/DDBJ databases">
        <authorList>
            <consortium name="DOE Joint Genome Institute"/>
            <person name="Kuo A."/>
            <person name="Girlanda M."/>
            <person name="Perotto S."/>
            <person name="Kohler A."/>
            <person name="Nagy L.G."/>
            <person name="Floudas D."/>
            <person name="Copeland A."/>
            <person name="Barry K.W."/>
            <person name="Cichocki N."/>
            <person name="Veneault-Fourrey C."/>
            <person name="LaButti K."/>
            <person name="Lindquist E.A."/>
            <person name="Lipzen A."/>
            <person name="Lundell T."/>
            <person name="Morin E."/>
            <person name="Murat C."/>
            <person name="Sun H."/>
            <person name="Tunlid A."/>
            <person name="Henrissat B."/>
            <person name="Grigoriev I.V."/>
            <person name="Hibbett D.S."/>
            <person name="Martin F."/>
            <person name="Nordberg H.P."/>
            <person name="Cantor M.N."/>
            <person name="Hua S.X."/>
        </authorList>
    </citation>
    <scope>NUCLEOTIDE SEQUENCE [LARGE SCALE GENOMIC DNA]</scope>
    <source>
        <strain evidence="3 4">MUT 4182</strain>
    </source>
</reference>
<feature type="transmembrane region" description="Helical" evidence="1">
    <location>
        <begin position="592"/>
        <end position="612"/>
    </location>
</feature>
<evidence type="ECO:0000313" key="3">
    <source>
        <dbReference type="EMBL" id="KIO22828.1"/>
    </source>
</evidence>
<dbReference type="OrthoDB" id="405996at2759"/>
<evidence type="ECO:0000256" key="1">
    <source>
        <dbReference type="SAM" id="Phobius"/>
    </source>
</evidence>
<dbReference type="GO" id="GO:0043812">
    <property type="term" value="F:phosphatidylinositol-4-phosphate phosphatase activity"/>
    <property type="evidence" value="ECO:0007669"/>
    <property type="project" value="TreeGrafter"/>
</dbReference>
<reference evidence="4" key="2">
    <citation type="submission" date="2015-01" db="EMBL/GenBank/DDBJ databases">
        <title>Evolutionary Origins and Diversification of the Mycorrhizal Mutualists.</title>
        <authorList>
            <consortium name="DOE Joint Genome Institute"/>
            <consortium name="Mycorrhizal Genomics Consortium"/>
            <person name="Kohler A."/>
            <person name="Kuo A."/>
            <person name="Nagy L.G."/>
            <person name="Floudas D."/>
            <person name="Copeland A."/>
            <person name="Barry K.W."/>
            <person name="Cichocki N."/>
            <person name="Veneault-Fourrey C."/>
            <person name="LaButti K."/>
            <person name="Lindquist E.A."/>
            <person name="Lipzen A."/>
            <person name="Lundell T."/>
            <person name="Morin E."/>
            <person name="Murat C."/>
            <person name="Riley R."/>
            <person name="Ohm R."/>
            <person name="Sun H."/>
            <person name="Tunlid A."/>
            <person name="Henrissat B."/>
            <person name="Grigoriev I.V."/>
            <person name="Hibbett D.S."/>
            <person name="Martin F."/>
        </authorList>
    </citation>
    <scope>NUCLEOTIDE SEQUENCE [LARGE SCALE GENOMIC DNA]</scope>
    <source>
        <strain evidence="4">MUT 4182</strain>
    </source>
</reference>
<keyword evidence="4" id="KW-1185">Reference proteome</keyword>
<dbReference type="Proteomes" id="UP000054248">
    <property type="component" value="Unassembled WGS sequence"/>
</dbReference>
<dbReference type="GO" id="GO:0005783">
    <property type="term" value="C:endoplasmic reticulum"/>
    <property type="evidence" value="ECO:0007669"/>
    <property type="project" value="TreeGrafter"/>
</dbReference>
<dbReference type="PROSITE" id="PS50275">
    <property type="entry name" value="SAC"/>
    <property type="match status" value="1"/>
</dbReference>
<keyword evidence="1" id="KW-0812">Transmembrane</keyword>
<evidence type="ECO:0000313" key="4">
    <source>
        <dbReference type="Proteomes" id="UP000054248"/>
    </source>
</evidence>
<proteinExistence type="predicted"/>
<feature type="domain" description="SAC" evidence="2">
    <location>
        <begin position="119"/>
        <end position="493"/>
    </location>
</feature>
<evidence type="ECO:0000259" key="2">
    <source>
        <dbReference type="PROSITE" id="PS50275"/>
    </source>
</evidence>
<dbReference type="AlphaFoldDB" id="A0A0C3KND3"/>
<name>A0A0C3KND3_9AGAM</name>
<keyword evidence="1" id="KW-0472">Membrane</keyword>
<sequence>MAAVDISLHEGFQLHSTAEEYILQPTNSGRALVFNRNNGDIRLNPAGTPVQADKAGKIVYGLFGVVPLPTTDVLVLITSAKSRGKLLGHPIYLASSFLLLPVCPDNALTPTDGKLISLIWKHLQDGKFWFSYEWDLTRRLQAQASPNDGAGNMDARPMWETADDRFFWNKHLHSMLIRYGASTGEREISRFILPVIYGFFDLRTSVIQSHPVQFALISRRARHRAGTRYFTRGVDAKGNPGNFNESEQIFIATPPSSSTSSVPSVASFVQTRGSAPFYWAEIVNLIRVPDLIIMDKGAESHAAFRAHIDNQVNTYGKLLLLNLVKGRGREKHVKDAYEDLVFSEKDKENKENEKSADAMEVEGENQGIMDAVDYVHFDVHSETSGDKWRRVDEKTEELGWTLENYGYFEAGPDPQAPPVKVQSGVVRTNCMDCLDRTNLMQTSIAKRAIDKQAHDFGLLTHPEFSITGEEEFMKTFREVWSDHGNFIATAYTGTGALRTDFTRTGVRTKKGVVVDKLTSGWRYILNNHSDGYKQDAFDLMTGAWQPHGDPGEAAVLLHDKRHWTVRLVPYIFWFSLVMIFFTLALRRASSYSVLYPLSLYASLFTICAAYMARNAIDFIAWPRLNYQPMLDAIYYEGPGARTKKGSKARGGGVVQEVHKGEKTILEEAIKAR</sequence>